<dbReference type="InterPro" id="IPR017036">
    <property type="entry name" value="Lmo0553-like"/>
</dbReference>
<protein>
    <submittedName>
        <fullName evidence="3">CBS domain protein</fullName>
    </submittedName>
</protein>
<dbReference type="Proteomes" id="UP000255326">
    <property type="component" value="Unassembled WGS sequence"/>
</dbReference>
<dbReference type="CDD" id="cd02205">
    <property type="entry name" value="CBS_pair_SF"/>
    <property type="match status" value="1"/>
</dbReference>
<reference evidence="3 4" key="1">
    <citation type="submission" date="2018-07" db="EMBL/GenBank/DDBJ databases">
        <title>Genomic Encyclopedia of Type Strains, Phase IV (KMG-IV): sequencing the most valuable type-strain genomes for metagenomic binning, comparative biology and taxonomic classification.</title>
        <authorList>
            <person name="Goeker M."/>
        </authorList>
    </citation>
    <scope>NUCLEOTIDE SEQUENCE [LARGE SCALE GENOMIC DNA]</scope>
    <source>
        <strain evidence="3 4">DSM 25281</strain>
    </source>
</reference>
<evidence type="ECO:0000313" key="4">
    <source>
        <dbReference type="Proteomes" id="UP000255326"/>
    </source>
</evidence>
<sequence length="211" mass="24309">MFVKSIMIPKHQSYVIQSDDTAEKALSLLEDRQVDGIPVLNGDKYEGMITRFTIYKSFFESNHGKEEFLKNTKVKEIATHQEKFLTGDEVFEATLFDLKDFPLLSVVDEQRKFLGVVTRSDVMDQFQSAFGGNRPGVRIAFTSVETEGRIARLAEIIQQFHESVISLVTFDETDKLVRRIVLKIEKKNNIEKFISKLEKSGFRVLNIHEQQ</sequence>
<dbReference type="Gene3D" id="3.10.580.10">
    <property type="entry name" value="CBS-domain"/>
    <property type="match status" value="1"/>
</dbReference>
<comment type="caution">
    <text evidence="3">The sequence shown here is derived from an EMBL/GenBank/DDBJ whole genome shotgun (WGS) entry which is preliminary data.</text>
</comment>
<feature type="domain" description="CBS" evidence="2">
    <location>
        <begin position="7"/>
        <end position="66"/>
    </location>
</feature>
<gene>
    <name evidence="3" type="ORF">DFR59_10412</name>
</gene>
<evidence type="ECO:0000259" key="2">
    <source>
        <dbReference type="PROSITE" id="PS51371"/>
    </source>
</evidence>
<dbReference type="OrthoDB" id="1706107at2"/>
<dbReference type="EMBL" id="QQAY01000004">
    <property type="protein sequence ID" value="RDI42962.1"/>
    <property type="molecule type" value="Genomic_DNA"/>
</dbReference>
<dbReference type="InterPro" id="IPR000644">
    <property type="entry name" value="CBS_dom"/>
</dbReference>
<organism evidence="3 4">
    <name type="scientific">Falsibacillus pallidus</name>
    <dbReference type="NCBI Taxonomy" id="493781"/>
    <lineage>
        <taxon>Bacteria</taxon>
        <taxon>Bacillati</taxon>
        <taxon>Bacillota</taxon>
        <taxon>Bacilli</taxon>
        <taxon>Bacillales</taxon>
        <taxon>Bacillaceae</taxon>
        <taxon>Falsibacillus</taxon>
    </lineage>
</organism>
<dbReference type="AlphaFoldDB" id="A0A370GGQ5"/>
<dbReference type="InterPro" id="IPR046342">
    <property type="entry name" value="CBS_dom_sf"/>
</dbReference>
<dbReference type="Pfam" id="PF00571">
    <property type="entry name" value="CBS"/>
    <property type="match status" value="2"/>
</dbReference>
<accession>A0A370GGQ5</accession>
<keyword evidence="4" id="KW-1185">Reference proteome</keyword>
<dbReference type="PIRSF" id="PIRSF035040">
    <property type="entry name" value="UCP035040_CBS_Lmo0553"/>
    <property type="match status" value="1"/>
</dbReference>
<dbReference type="SUPFAM" id="SSF54631">
    <property type="entry name" value="CBS-domain pair"/>
    <property type="match status" value="1"/>
</dbReference>
<evidence type="ECO:0000313" key="3">
    <source>
        <dbReference type="EMBL" id="RDI42962.1"/>
    </source>
</evidence>
<evidence type="ECO:0000256" key="1">
    <source>
        <dbReference type="PROSITE-ProRule" id="PRU00703"/>
    </source>
</evidence>
<proteinExistence type="predicted"/>
<dbReference type="RefSeq" id="WP_114745289.1">
    <property type="nucleotide sequence ID" value="NZ_QQAY01000004.1"/>
</dbReference>
<keyword evidence="1" id="KW-0129">CBS domain</keyword>
<name>A0A370GGQ5_9BACI</name>
<dbReference type="PROSITE" id="PS51371">
    <property type="entry name" value="CBS"/>
    <property type="match status" value="1"/>
</dbReference>